<dbReference type="InterPro" id="IPR036217">
    <property type="entry name" value="MethylDNA_cys_MeTrfase_DNAb"/>
</dbReference>
<dbReference type="PANTHER" id="PTHR42942:SF1">
    <property type="entry name" value="ALKYLTRANSFERASE-LIKE PROTEIN 1"/>
    <property type="match status" value="1"/>
</dbReference>
<reference evidence="3" key="1">
    <citation type="submission" date="2020-08" db="EMBL/GenBank/DDBJ databases">
        <title>Genome public.</title>
        <authorList>
            <person name="Liu C."/>
            <person name="Sun Q."/>
        </authorList>
    </citation>
    <scope>NUCLEOTIDE SEQUENCE</scope>
    <source>
        <strain evidence="3">NSJ-53</strain>
    </source>
</reference>
<dbReference type="EC" id="2.1.1.63" evidence="3"/>
<evidence type="ECO:0000259" key="2">
    <source>
        <dbReference type="Pfam" id="PF01035"/>
    </source>
</evidence>
<dbReference type="GO" id="GO:0032259">
    <property type="term" value="P:methylation"/>
    <property type="evidence" value="ECO:0007669"/>
    <property type="project" value="UniProtKB-KW"/>
</dbReference>
<gene>
    <name evidence="3" type="ORF">H8696_09320</name>
</gene>
<dbReference type="EMBL" id="JACRSR010000004">
    <property type="protein sequence ID" value="MBC8532045.1"/>
    <property type="molecule type" value="Genomic_DNA"/>
</dbReference>
<comment type="caution">
    <text evidence="3">The sequence shown here is derived from an EMBL/GenBank/DDBJ whole genome shotgun (WGS) entry which is preliminary data.</text>
</comment>
<name>A0A926D445_9FIRM</name>
<dbReference type="PANTHER" id="PTHR42942">
    <property type="entry name" value="6-O-METHYLGUANINE DNA METHYLTRANSFERASE"/>
    <property type="match status" value="1"/>
</dbReference>
<proteinExistence type="predicted"/>
<sequence>MNEFAAKVYDWIARIPAGRVATYGQLAALAGKPRAARLVGHLVSVSPRNLSCHRVVRADGSLPPDDVFPLPGLQRHLLLDEGVTFDMNGRVKIKEYLWRPDLETKK</sequence>
<dbReference type="NCBIfam" id="TIGR00589">
    <property type="entry name" value="ogt"/>
    <property type="match status" value="1"/>
</dbReference>
<dbReference type="Proteomes" id="UP000623172">
    <property type="component" value="Unassembled WGS sequence"/>
</dbReference>
<dbReference type="InterPro" id="IPR052520">
    <property type="entry name" value="ATL_DNA_repair"/>
</dbReference>
<dbReference type="RefSeq" id="WP_249317036.1">
    <property type="nucleotide sequence ID" value="NZ_JACRSR010000004.1"/>
</dbReference>
<dbReference type="Pfam" id="PF01035">
    <property type="entry name" value="DNA_binding_1"/>
    <property type="match status" value="1"/>
</dbReference>
<dbReference type="CDD" id="cd06445">
    <property type="entry name" value="ATase"/>
    <property type="match status" value="1"/>
</dbReference>
<evidence type="ECO:0000313" key="3">
    <source>
        <dbReference type="EMBL" id="MBC8532045.1"/>
    </source>
</evidence>
<accession>A0A926D445</accession>
<feature type="domain" description="Methylated-DNA-[protein]-cysteine S-methyltransferase DNA binding" evidence="2">
    <location>
        <begin position="3"/>
        <end position="83"/>
    </location>
</feature>
<dbReference type="Gene3D" id="1.10.10.10">
    <property type="entry name" value="Winged helix-like DNA-binding domain superfamily/Winged helix DNA-binding domain"/>
    <property type="match status" value="1"/>
</dbReference>
<keyword evidence="4" id="KW-1185">Reference proteome</keyword>
<dbReference type="GO" id="GO:0006281">
    <property type="term" value="P:DNA repair"/>
    <property type="evidence" value="ECO:0007669"/>
    <property type="project" value="InterPro"/>
</dbReference>
<protein>
    <submittedName>
        <fullName evidence="3">Methylated-DNA--[protein]-cysteine S-methyltransferase</fullName>
        <ecNumber evidence="3">2.1.1.63</ecNumber>
    </submittedName>
</protein>
<dbReference type="InterPro" id="IPR036388">
    <property type="entry name" value="WH-like_DNA-bd_sf"/>
</dbReference>
<dbReference type="GO" id="GO:0003908">
    <property type="term" value="F:methylated-DNA-[protein]-cysteine S-methyltransferase activity"/>
    <property type="evidence" value="ECO:0007669"/>
    <property type="project" value="UniProtKB-EC"/>
</dbReference>
<evidence type="ECO:0000313" key="4">
    <source>
        <dbReference type="Proteomes" id="UP000623172"/>
    </source>
</evidence>
<evidence type="ECO:0000256" key="1">
    <source>
        <dbReference type="ARBA" id="ARBA00022763"/>
    </source>
</evidence>
<keyword evidence="1" id="KW-0227">DNA damage</keyword>
<keyword evidence="3" id="KW-0808">Transferase</keyword>
<organism evidence="3 4">
    <name type="scientific">Gehongia tenuis</name>
    <dbReference type="NCBI Taxonomy" id="2763655"/>
    <lineage>
        <taxon>Bacteria</taxon>
        <taxon>Bacillati</taxon>
        <taxon>Bacillota</taxon>
        <taxon>Clostridia</taxon>
        <taxon>Christensenellales</taxon>
        <taxon>Christensenellaceae</taxon>
        <taxon>Gehongia</taxon>
    </lineage>
</organism>
<dbReference type="SUPFAM" id="SSF46767">
    <property type="entry name" value="Methylated DNA-protein cysteine methyltransferase, C-terminal domain"/>
    <property type="match status" value="1"/>
</dbReference>
<dbReference type="InterPro" id="IPR014048">
    <property type="entry name" value="MethylDNA_cys_MeTrfase_DNA-bd"/>
</dbReference>
<dbReference type="AlphaFoldDB" id="A0A926D445"/>
<keyword evidence="3" id="KW-0489">Methyltransferase</keyword>